<sequence>MTNLKSLLTLTNDRLQLAGNFEQPFSCVNKESNTNSFNQLNILFESNIQVSKRK</sequence>
<name>A0ABT9J1A0_9BACL</name>
<dbReference type="Proteomes" id="UP001231941">
    <property type="component" value="Unassembled WGS sequence"/>
</dbReference>
<organism evidence="1 2">
    <name type="scientific">Chengkuizengella axinellae</name>
    <dbReference type="NCBI Taxonomy" id="3064388"/>
    <lineage>
        <taxon>Bacteria</taxon>
        <taxon>Bacillati</taxon>
        <taxon>Bacillota</taxon>
        <taxon>Bacilli</taxon>
        <taxon>Bacillales</taxon>
        <taxon>Paenibacillaceae</taxon>
        <taxon>Chengkuizengella</taxon>
    </lineage>
</organism>
<evidence type="ECO:0000313" key="1">
    <source>
        <dbReference type="EMBL" id="MDP5275391.1"/>
    </source>
</evidence>
<dbReference type="RefSeq" id="WP_305992699.1">
    <property type="nucleotide sequence ID" value="NZ_JAVAMP010000007.1"/>
</dbReference>
<keyword evidence="2" id="KW-1185">Reference proteome</keyword>
<comment type="caution">
    <text evidence="1">The sequence shown here is derived from an EMBL/GenBank/DDBJ whole genome shotgun (WGS) entry which is preliminary data.</text>
</comment>
<gene>
    <name evidence="1" type="ORF">Q5Y73_14885</name>
</gene>
<evidence type="ECO:0000313" key="2">
    <source>
        <dbReference type="Proteomes" id="UP001231941"/>
    </source>
</evidence>
<dbReference type="EMBL" id="JAVAMP010000007">
    <property type="protein sequence ID" value="MDP5275391.1"/>
    <property type="molecule type" value="Genomic_DNA"/>
</dbReference>
<reference evidence="1 2" key="1">
    <citation type="submission" date="2023-08" db="EMBL/GenBank/DDBJ databases">
        <authorList>
            <person name="Park J.-S."/>
        </authorList>
    </citation>
    <scope>NUCLEOTIDE SEQUENCE [LARGE SCALE GENOMIC DNA]</scope>
    <source>
        <strain evidence="1 2">2205SS18-9</strain>
    </source>
</reference>
<protein>
    <submittedName>
        <fullName evidence="1">Uncharacterized protein</fullName>
    </submittedName>
</protein>
<accession>A0ABT9J1A0</accession>
<proteinExistence type="predicted"/>